<evidence type="ECO:0000313" key="1">
    <source>
        <dbReference type="EMBL" id="POM22810.1"/>
    </source>
</evidence>
<accession>A0A2P4UCN5</accession>
<dbReference type="AlphaFoldDB" id="A0A2P4UCN5"/>
<dbReference type="SUPFAM" id="SSF54211">
    <property type="entry name" value="Ribosomal protein S5 domain 2-like"/>
    <property type="match status" value="1"/>
</dbReference>
<dbReference type="Gene3D" id="3.30.230.10">
    <property type="match status" value="1"/>
</dbReference>
<organism evidence="1 2">
    <name type="scientific">Actinomadura rubteroloni</name>
    <dbReference type="NCBI Taxonomy" id="1926885"/>
    <lineage>
        <taxon>Bacteria</taxon>
        <taxon>Bacillati</taxon>
        <taxon>Actinomycetota</taxon>
        <taxon>Actinomycetes</taxon>
        <taxon>Streptosporangiales</taxon>
        <taxon>Thermomonosporaceae</taxon>
        <taxon>Actinomadura</taxon>
    </lineage>
</organism>
<keyword evidence="2" id="KW-1185">Reference proteome</keyword>
<dbReference type="EMBL" id="MTBP01000004">
    <property type="protein sequence ID" value="POM22810.1"/>
    <property type="molecule type" value="Genomic_DNA"/>
</dbReference>
<dbReference type="InterPro" id="IPR036554">
    <property type="entry name" value="GHMP_kinase_C_sf"/>
</dbReference>
<comment type="caution">
    <text evidence="1">The sequence shown here is derived from an EMBL/GenBank/DDBJ whole genome shotgun (WGS) entry which is preliminary data.</text>
</comment>
<proteinExistence type="predicted"/>
<sequence>MTAAGAGTADPVPPPEVRLTADLFGRVNGSAPQTVRHVRGGCTLLAGPDGAALALALPWGAVVAAGRSRDGRVDLSSANRHTDRFTTGPDHLAATVAAGAVPGWAVPAVAALTAHAVPPPAARIVLNRELPEALGLVDGGAARCAVSLALGDLYGPPAGPGRRPHDPSYTASLRAREAHALFVAGTEIRHLPCDLAAAGLRLLIADLGPDAPAPPAGPAPLGVVDRAAAVLRTGNVAELGPLLTEAHLPGCRAADEALAAARAAGALGGRALGRCVVALIPLTAVPGARALITESLGRAPRFRLATPS</sequence>
<name>A0A2P4UCN5_9ACTN</name>
<dbReference type="Proteomes" id="UP000242367">
    <property type="component" value="Unassembled WGS sequence"/>
</dbReference>
<dbReference type="InterPro" id="IPR020568">
    <property type="entry name" value="Ribosomal_Su5_D2-typ_SF"/>
</dbReference>
<gene>
    <name evidence="1" type="ORF">BTM25_50150</name>
</gene>
<dbReference type="InterPro" id="IPR014721">
    <property type="entry name" value="Ribsml_uS5_D2-typ_fold_subgr"/>
</dbReference>
<evidence type="ECO:0000313" key="2">
    <source>
        <dbReference type="Proteomes" id="UP000242367"/>
    </source>
</evidence>
<protein>
    <submittedName>
        <fullName evidence="1">Uncharacterized protein</fullName>
    </submittedName>
</protein>
<reference evidence="1 2" key="1">
    <citation type="journal article" date="2017" name="Chemistry">
        <title>Isolation, Biosynthesis and Chemical Modifications of Rubterolones A-F: Rare Tropolone Alkaloids from Actinomadura sp. 5-2.</title>
        <authorList>
            <person name="Guo H."/>
            <person name="Benndorf R."/>
            <person name="Leichnitz D."/>
            <person name="Klassen J.L."/>
            <person name="Vollmers J."/>
            <person name="Gorls H."/>
            <person name="Steinacker M."/>
            <person name="Weigel C."/>
            <person name="Dahse H.M."/>
            <person name="Kaster A.K."/>
            <person name="de Beer Z.W."/>
            <person name="Poulsen M."/>
            <person name="Beemelmanns C."/>
        </authorList>
    </citation>
    <scope>NUCLEOTIDE SEQUENCE [LARGE SCALE GENOMIC DNA]</scope>
    <source>
        <strain evidence="1 2">5-2</strain>
    </source>
</reference>
<dbReference type="SUPFAM" id="SSF55060">
    <property type="entry name" value="GHMP Kinase, C-terminal domain"/>
    <property type="match status" value="1"/>
</dbReference>
<dbReference type="RefSeq" id="WP_103565495.1">
    <property type="nucleotide sequence ID" value="NZ_MTBP01000004.1"/>
</dbReference>